<evidence type="ECO:0000313" key="2">
    <source>
        <dbReference type="EMBL" id="SFC54385.1"/>
    </source>
</evidence>
<dbReference type="PANTHER" id="PTHR34406">
    <property type="entry name" value="PROTEIN YCEI"/>
    <property type="match status" value="1"/>
</dbReference>
<dbReference type="AlphaFoldDB" id="A0A1I1K198"/>
<organism evidence="2 3">
    <name type="scientific">Parapedobacter composti</name>
    <dbReference type="NCBI Taxonomy" id="623281"/>
    <lineage>
        <taxon>Bacteria</taxon>
        <taxon>Pseudomonadati</taxon>
        <taxon>Bacteroidota</taxon>
        <taxon>Sphingobacteriia</taxon>
        <taxon>Sphingobacteriales</taxon>
        <taxon>Sphingobacteriaceae</taxon>
        <taxon>Parapedobacter</taxon>
    </lineage>
</organism>
<dbReference type="SMART" id="SM00867">
    <property type="entry name" value="YceI"/>
    <property type="match status" value="1"/>
</dbReference>
<dbReference type="EMBL" id="FOLL01000014">
    <property type="protein sequence ID" value="SFC54385.1"/>
    <property type="molecule type" value="Genomic_DNA"/>
</dbReference>
<name>A0A1I1K198_9SPHI</name>
<sequence>MEKTLLFVSAGMLALASCVSNPDGKRAETTDGVETAEMTADGTALTVDTAASSVVWTGRKVSGQHHGTVKIKSGSLTVDEGKLTGGNFVIDLNTITNQDLDGEYKTKLEDHLRSDDFFDVANHPEARFEITGVREGSEANAVVVSGNLTIRGVTKNITFDADVEEASDTAVKATADFNIAREDWGITYSGQADDLISKEINLKITLVAGA</sequence>
<evidence type="ECO:0000259" key="1">
    <source>
        <dbReference type="SMART" id="SM00867"/>
    </source>
</evidence>
<dbReference type="OrthoDB" id="951410at2"/>
<proteinExistence type="predicted"/>
<dbReference type="PROSITE" id="PS51257">
    <property type="entry name" value="PROKAR_LIPOPROTEIN"/>
    <property type="match status" value="1"/>
</dbReference>
<dbReference type="InterPro" id="IPR036761">
    <property type="entry name" value="TTHA0802/YceI-like_sf"/>
</dbReference>
<protein>
    <submittedName>
        <fullName evidence="2">Polyisoprenoid-binding protein YceI</fullName>
    </submittedName>
</protein>
<dbReference type="RefSeq" id="WP_090974239.1">
    <property type="nucleotide sequence ID" value="NZ_FOLL01000014.1"/>
</dbReference>
<dbReference type="STRING" id="623281.SAMN05421747_11424"/>
<dbReference type="PANTHER" id="PTHR34406:SF1">
    <property type="entry name" value="PROTEIN YCEI"/>
    <property type="match status" value="1"/>
</dbReference>
<dbReference type="InterPro" id="IPR007372">
    <property type="entry name" value="Lipid/polyisoprenoid-bd_YceI"/>
</dbReference>
<reference evidence="2 3" key="1">
    <citation type="submission" date="2016-10" db="EMBL/GenBank/DDBJ databases">
        <authorList>
            <person name="de Groot N.N."/>
        </authorList>
    </citation>
    <scope>NUCLEOTIDE SEQUENCE [LARGE SCALE GENOMIC DNA]</scope>
    <source>
        <strain evidence="2 3">DSM 22900</strain>
    </source>
</reference>
<evidence type="ECO:0000313" key="3">
    <source>
        <dbReference type="Proteomes" id="UP000199577"/>
    </source>
</evidence>
<dbReference type="Pfam" id="PF04264">
    <property type="entry name" value="YceI"/>
    <property type="match status" value="1"/>
</dbReference>
<keyword evidence="3" id="KW-1185">Reference proteome</keyword>
<dbReference type="Gene3D" id="2.40.128.110">
    <property type="entry name" value="Lipid/polyisoprenoid-binding, YceI-like"/>
    <property type="match status" value="1"/>
</dbReference>
<accession>A0A1I1K198</accession>
<dbReference type="Proteomes" id="UP000199577">
    <property type="component" value="Unassembled WGS sequence"/>
</dbReference>
<gene>
    <name evidence="2" type="ORF">SAMN05421747_11424</name>
</gene>
<dbReference type="SUPFAM" id="SSF101874">
    <property type="entry name" value="YceI-like"/>
    <property type="match status" value="1"/>
</dbReference>
<feature type="domain" description="Lipid/polyisoprenoid-binding YceI-like" evidence="1">
    <location>
        <begin position="44"/>
        <end position="209"/>
    </location>
</feature>